<organism evidence="2 3">
    <name type="scientific">Penicillium polonicum</name>
    <dbReference type="NCBI Taxonomy" id="60169"/>
    <lineage>
        <taxon>Eukaryota</taxon>
        <taxon>Fungi</taxon>
        <taxon>Dikarya</taxon>
        <taxon>Ascomycota</taxon>
        <taxon>Pezizomycotina</taxon>
        <taxon>Eurotiomycetes</taxon>
        <taxon>Eurotiomycetidae</taxon>
        <taxon>Eurotiales</taxon>
        <taxon>Aspergillaceae</taxon>
        <taxon>Penicillium</taxon>
    </lineage>
</organism>
<dbReference type="STRING" id="60169.A0A1V6P4U8"/>
<dbReference type="Proteomes" id="UP000191408">
    <property type="component" value="Unassembled WGS sequence"/>
</dbReference>
<name>A0A1V6P4U8_PENPO</name>
<sequence length="136" mass="13773">MADGGSSSANHPTTATSGGASTEPTPANNTGGGSGWGDPGFAKGGTTKTPDTGLGHVAARNPASTIGNFHALEDQKGRAEHKYSERVNLAANDAEPTNTRGGESARATEDPSFMEQKPGGPDTLPGWKIAKNILNS</sequence>
<evidence type="ECO:0000313" key="2">
    <source>
        <dbReference type="EMBL" id="OQD71626.1"/>
    </source>
</evidence>
<comment type="caution">
    <text evidence="2">The sequence shown here is derived from an EMBL/GenBank/DDBJ whole genome shotgun (WGS) entry which is preliminary data.</text>
</comment>
<feature type="region of interest" description="Disordered" evidence="1">
    <location>
        <begin position="89"/>
        <end position="136"/>
    </location>
</feature>
<accession>A0A1V6P4U8</accession>
<dbReference type="EMBL" id="MDYM01000001">
    <property type="protein sequence ID" value="OQD71626.1"/>
    <property type="molecule type" value="Genomic_DNA"/>
</dbReference>
<gene>
    <name evidence="2" type="ORF">PENPOL_c001G05888</name>
</gene>
<evidence type="ECO:0000313" key="3">
    <source>
        <dbReference type="Proteomes" id="UP000191408"/>
    </source>
</evidence>
<feature type="compositionally biased region" description="Polar residues" evidence="1">
    <location>
        <begin position="1"/>
        <end position="29"/>
    </location>
</feature>
<dbReference type="OrthoDB" id="4504900at2759"/>
<evidence type="ECO:0000256" key="1">
    <source>
        <dbReference type="SAM" id="MobiDB-lite"/>
    </source>
</evidence>
<feature type="region of interest" description="Disordered" evidence="1">
    <location>
        <begin position="1"/>
        <end position="67"/>
    </location>
</feature>
<protein>
    <submittedName>
        <fullName evidence="2">Uncharacterized protein</fullName>
    </submittedName>
</protein>
<reference evidence="3" key="1">
    <citation type="journal article" date="2017" name="Nat. Microbiol.">
        <title>Global analysis of biosynthetic gene clusters reveals vast potential of secondary metabolite production in Penicillium species.</title>
        <authorList>
            <person name="Nielsen J.C."/>
            <person name="Grijseels S."/>
            <person name="Prigent S."/>
            <person name="Ji B."/>
            <person name="Dainat J."/>
            <person name="Nielsen K.F."/>
            <person name="Frisvad J.C."/>
            <person name="Workman M."/>
            <person name="Nielsen J."/>
        </authorList>
    </citation>
    <scope>NUCLEOTIDE SEQUENCE [LARGE SCALE GENOMIC DNA]</scope>
    <source>
        <strain evidence="3">IBT 4502</strain>
    </source>
</reference>
<dbReference type="AlphaFoldDB" id="A0A1V6P4U8"/>
<proteinExistence type="predicted"/>
<keyword evidence="3" id="KW-1185">Reference proteome</keyword>